<dbReference type="PANTHER" id="PTHR43709:SF2">
    <property type="entry name" value="DUF453 DOMAIN PROTEIN (AFU_ORTHOLOGUE AFUA_6G00360)"/>
    <property type="match status" value="1"/>
</dbReference>
<accession>A0ABT7W2E9</accession>
<name>A0ABT7W2E9_9BORD</name>
<dbReference type="PANTHER" id="PTHR43709">
    <property type="entry name" value="ACONITATE ISOMERASE-RELATED"/>
    <property type="match status" value="1"/>
</dbReference>
<dbReference type="SUPFAM" id="SSF54506">
    <property type="entry name" value="Diaminopimelate epimerase-like"/>
    <property type="match status" value="2"/>
</dbReference>
<organism evidence="3 4">
    <name type="scientific">Bordetella petrii</name>
    <dbReference type="NCBI Taxonomy" id="94624"/>
    <lineage>
        <taxon>Bacteria</taxon>
        <taxon>Pseudomonadati</taxon>
        <taxon>Pseudomonadota</taxon>
        <taxon>Betaproteobacteria</taxon>
        <taxon>Burkholderiales</taxon>
        <taxon>Alcaligenaceae</taxon>
        <taxon>Bordetella</taxon>
    </lineage>
</organism>
<evidence type="ECO:0000313" key="4">
    <source>
        <dbReference type="Proteomes" id="UP001175604"/>
    </source>
</evidence>
<proteinExistence type="inferred from homology"/>
<dbReference type="Proteomes" id="UP001175604">
    <property type="component" value="Unassembled WGS sequence"/>
</dbReference>
<evidence type="ECO:0000313" key="3">
    <source>
        <dbReference type="EMBL" id="MDM9559353.1"/>
    </source>
</evidence>
<comment type="similarity">
    <text evidence="1">Belongs to the PrpF family.</text>
</comment>
<reference evidence="3" key="1">
    <citation type="submission" date="2023-06" db="EMBL/GenBank/DDBJ databases">
        <title>full genome analysis of Phenantherene degrader P3.</title>
        <authorList>
            <person name="Akbar A."/>
            <person name="Rahmeh R."/>
            <person name="Kishk M."/>
        </authorList>
    </citation>
    <scope>NUCLEOTIDE SEQUENCE</scope>
    <source>
        <strain evidence="3">P3</strain>
    </source>
</reference>
<comment type="caution">
    <text evidence="3">The sequence shown here is derived from an EMBL/GenBank/DDBJ whole genome shotgun (WGS) entry which is preliminary data.</text>
</comment>
<evidence type="ECO:0000256" key="1">
    <source>
        <dbReference type="ARBA" id="ARBA00007673"/>
    </source>
</evidence>
<dbReference type="Gene3D" id="3.10.310.10">
    <property type="entry name" value="Diaminopimelate Epimerase, Chain A, domain 1"/>
    <property type="match status" value="2"/>
</dbReference>
<evidence type="ECO:0000256" key="2">
    <source>
        <dbReference type="ARBA" id="ARBA00023235"/>
    </source>
</evidence>
<keyword evidence="4" id="KW-1185">Reference proteome</keyword>
<dbReference type="InterPro" id="IPR007400">
    <property type="entry name" value="PrpF-like"/>
</dbReference>
<protein>
    <submittedName>
        <fullName evidence="3">PrpF domain-containing protein</fullName>
    </submittedName>
</protein>
<dbReference type="RefSeq" id="WP_289785523.1">
    <property type="nucleotide sequence ID" value="NZ_JAUDJE010000007.1"/>
</dbReference>
<keyword evidence="2" id="KW-0413">Isomerase</keyword>
<gene>
    <name evidence="3" type="ORF">QUC21_09950</name>
</gene>
<dbReference type="Pfam" id="PF04303">
    <property type="entry name" value="PrpF"/>
    <property type="match status" value="1"/>
</dbReference>
<dbReference type="EMBL" id="JAUDJE010000007">
    <property type="protein sequence ID" value="MDM9559353.1"/>
    <property type="molecule type" value="Genomic_DNA"/>
</dbReference>
<sequence>MQAQSGIPFHLWRGGTSKGVFFDRAVVPADRDELAAFLLNVFGSPDPRQIDGLGGGDKLTSKAAILGPSSSPDADVDYLFAQVGINHAEVDFKLNCGNLSAAVATHAIEQGYVPITDGHTTVRINNLNTGRIIHARVPVSHGRVVYTGDLAIDGVPGAGAPIELDFREATGSLTGALLPLGEARTQLDVAGLGPTHVSVIDGANLVVLVAAEDLGMQGSESPREIDGNAPLVARIQAIRGEVAHRLGMGEYWQSRAAPSNPMLVAVQSPRPYLALNGRDTIQADSIDLLCRQYSTGATSKALAATVTATIGMACRIPGSVAARFLRPGGAAADPIRIGHPAGRIMVRASVRADAGTTIEQAAIQRTARIIARGEVFMRPAC</sequence>